<proteinExistence type="predicted"/>
<keyword evidence="1" id="KW-0472">Membrane</keyword>
<protein>
    <recommendedName>
        <fullName evidence="4">Peptidase M56 domain-containing protein</fullName>
    </recommendedName>
</protein>
<reference evidence="3" key="1">
    <citation type="journal article" date="2019" name="Int. J. Syst. Evol. Microbiol.">
        <title>The Global Catalogue of Microorganisms (GCM) 10K type strain sequencing project: providing services to taxonomists for standard genome sequencing and annotation.</title>
        <authorList>
            <consortium name="The Broad Institute Genomics Platform"/>
            <consortium name="The Broad Institute Genome Sequencing Center for Infectious Disease"/>
            <person name="Wu L."/>
            <person name="Ma J."/>
        </authorList>
    </citation>
    <scope>NUCLEOTIDE SEQUENCE [LARGE SCALE GENOMIC DNA]</scope>
    <source>
        <strain evidence="3">CCUG 64793</strain>
    </source>
</reference>
<feature type="transmembrane region" description="Helical" evidence="1">
    <location>
        <begin position="50"/>
        <end position="68"/>
    </location>
</feature>
<sequence length="108" mass="13612">MILIVNKYLPGNRFKGMVLWPFLFVKNPELKNDEIFINHERIHMRQQQELLILFFYIWYYLEYLFRLAKSGNRMQAYRNISFEREAYDRETIDDYLKERKFWAFLHYL</sequence>
<evidence type="ECO:0000256" key="1">
    <source>
        <dbReference type="SAM" id="Phobius"/>
    </source>
</evidence>
<keyword evidence="1" id="KW-0812">Transmembrane</keyword>
<comment type="caution">
    <text evidence="2">The sequence shown here is derived from an EMBL/GenBank/DDBJ whole genome shotgun (WGS) entry which is preliminary data.</text>
</comment>
<gene>
    <name evidence="2" type="ORF">ACFQ3Q_04375</name>
</gene>
<dbReference type="Proteomes" id="UP001597131">
    <property type="component" value="Unassembled WGS sequence"/>
</dbReference>
<dbReference type="EMBL" id="JBHTLI010000001">
    <property type="protein sequence ID" value="MFD1094976.1"/>
    <property type="molecule type" value="Genomic_DNA"/>
</dbReference>
<evidence type="ECO:0008006" key="4">
    <source>
        <dbReference type="Google" id="ProtNLM"/>
    </source>
</evidence>
<name>A0ABW3NQD8_9FLAO</name>
<evidence type="ECO:0000313" key="2">
    <source>
        <dbReference type="EMBL" id="MFD1094976.1"/>
    </source>
</evidence>
<organism evidence="2 3">
    <name type="scientific">Salegentibacter chungangensis</name>
    <dbReference type="NCBI Taxonomy" id="1335724"/>
    <lineage>
        <taxon>Bacteria</taxon>
        <taxon>Pseudomonadati</taxon>
        <taxon>Bacteroidota</taxon>
        <taxon>Flavobacteriia</taxon>
        <taxon>Flavobacteriales</taxon>
        <taxon>Flavobacteriaceae</taxon>
        <taxon>Salegentibacter</taxon>
    </lineage>
</organism>
<keyword evidence="3" id="KW-1185">Reference proteome</keyword>
<keyword evidence="1" id="KW-1133">Transmembrane helix</keyword>
<evidence type="ECO:0000313" key="3">
    <source>
        <dbReference type="Proteomes" id="UP001597131"/>
    </source>
</evidence>
<accession>A0ABW3NQD8</accession>
<dbReference type="RefSeq" id="WP_380743309.1">
    <property type="nucleotide sequence ID" value="NZ_JBHTLI010000001.1"/>
</dbReference>